<dbReference type="Gene3D" id="3.30.1360.40">
    <property type="match status" value="1"/>
</dbReference>
<dbReference type="InterPro" id="IPR020899">
    <property type="entry name" value="Arg_repress_C"/>
</dbReference>
<dbReference type="GO" id="GO:0034618">
    <property type="term" value="F:arginine binding"/>
    <property type="evidence" value="ECO:0007669"/>
    <property type="project" value="InterPro"/>
</dbReference>
<dbReference type="GO" id="GO:0051259">
    <property type="term" value="P:protein complex oligomerization"/>
    <property type="evidence" value="ECO:0007669"/>
    <property type="project" value="InterPro"/>
</dbReference>
<dbReference type="Pfam" id="PF02863">
    <property type="entry name" value="Arg_repressor_C"/>
    <property type="match status" value="1"/>
</dbReference>
<reference evidence="2" key="1">
    <citation type="submission" date="2020-05" db="EMBL/GenBank/DDBJ databases">
        <authorList>
            <person name="Chiriac C."/>
            <person name="Salcher M."/>
            <person name="Ghai R."/>
            <person name="Kavagutti S V."/>
        </authorList>
    </citation>
    <scope>NUCLEOTIDE SEQUENCE</scope>
</reference>
<sequence>MPIPSDLIISVEASGNLAVVRTPPGGAQLLASSLDHSGISEIIGTIAGDDTVLVVSRKATGGAQLAKELLAYGGIKRSGRGSK</sequence>
<gene>
    <name evidence="2" type="ORF">UFOPK1410_01013</name>
</gene>
<dbReference type="SUPFAM" id="SSF55252">
    <property type="entry name" value="C-terminal domain of arginine repressor"/>
    <property type="match status" value="1"/>
</dbReference>
<name>A0A6J6C6R7_9ZZZZ</name>
<accession>A0A6J6C6R7</accession>
<dbReference type="AlphaFoldDB" id="A0A6J6C6R7"/>
<dbReference type="InterPro" id="IPR001669">
    <property type="entry name" value="Arg_repress"/>
</dbReference>
<evidence type="ECO:0000259" key="1">
    <source>
        <dbReference type="Pfam" id="PF02863"/>
    </source>
</evidence>
<dbReference type="GO" id="GO:0003700">
    <property type="term" value="F:DNA-binding transcription factor activity"/>
    <property type="evidence" value="ECO:0007669"/>
    <property type="project" value="InterPro"/>
</dbReference>
<dbReference type="EMBL" id="CAEZSH010000161">
    <property type="protein sequence ID" value="CAB4546677.1"/>
    <property type="molecule type" value="Genomic_DNA"/>
</dbReference>
<protein>
    <submittedName>
        <fullName evidence="2">Unannotated protein</fullName>
    </submittedName>
</protein>
<organism evidence="2">
    <name type="scientific">freshwater metagenome</name>
    <dbReference type="NCBI Taxonomy" id="449393"/>
    <lineage>
        <taxon>unclassified sequences</taxon>
        <taxon>metagenomes</taxon>
        <taxon>ecological metagenomes</taxon>
    </lineage>
</organism>
<evidence type="ECO:0000313" key="2">
    <source>
        <dbReference type="EMBL" id="CAB4546677.1"/>
    </source>
</evidence>
<dbReference type="HAMAP" id="MF_00173">
    <property type="entry name" value="Arg_repressor"/>
    <property type="match status" value="1"/>
</dbReference>
<proteinExistence type="inferred from homology"/>
<dbReference type="InterPro" id="IPR036251">
    <property type="entry name" value="Arg_repress_C_sf"/>
</dbReference>
<dbReference type="PANTHER" id="PTHR34471">
    <property type="entry name" value="ARGININE REPRESSOR"/>
    <property type="match status" value="1"/>
</dbReference>
<feature type="domain" description="Arginine repressor C-terminal" evidence="1">
    <location>
        <begin position="6"/>
        <end position="69"/>
    </location>
</feature>
<dbReference type="PANTHER" id="PTHR34471:SF1">
    <property type="entry name" value="ARGININE REPRESSOR"/>
    <property type="match status" value="1"/>
</dbReference>
<dbReference type="PRINTS" id="PR01467">
    <property type="entry name" value="ARGREPRESSOR"/>
</dbReference>